<evidence type="ECO:0000313" key="2">
    <source>
        <dbReference type="Proteomes" id="UP001163739"/>
    </source>
</evidence>
<protein>
    <recommendedName>
        <fullName evidence="3">Vimentin</fullName>
    </recommendedName>
</protein>
<dbReference type="RefSeq" id="WP_265047284.1">
    <property type="nucleotide sequence ID" value="NZ_CP100390.1"/>
</dbReference>
<sequence length="151" mass="17127">MNFIRTNHAVQCVRTRQVDGREVSEVVVSFDEQLNTIAPHVSALLSTEEVNQLGAWLEERARLQHELKDKPLGITVLEALPGLLQEATDAVRLLDTLDSSLHNQIEDSLRLFRSTLDDALHTNHTNEQNEFDSMQDEEVLKEQLTSIKSKV</sequence>
<gene>
    <name evidence="1" type="ORF">NKI27_17320</name>
</gene>
<proteinExistence type="predicted"/>
<keyword evidence="2" id="KW-1185">Reference proteome</keyword>
<organism evidence="1 2">
    <name type="scientific">Alkalimarinus alittae</name>
    <dbReference type="NCBI Taxonomy" id="2961619"/>
    <lineage>
        <taxon>Bacteria</taxon>
        <taxon>Pseudomonadati</taxon>
        <taxon>Pseudomonadota</taxon>
        <taxon>Gammaproteobacteria</taxon>
        <taxon>Alteromonadales</taxon>
        <taxon>Alteromonadaceae</taxon>
        <taxon>Alkalimarinus</taxon>
    </lineage>
</organism>
<dbReference type="Proteomes" id="UP001163739">
    <property type="component" value="Chromosome"/>
</dbReference>
<reference evidence="1" key="1">
    <citation type="submission" date="2022-06" db="EMBL/GenBank/DDBJ databases">
        <title>Alkalimarinus sp. nov., isolated from gut of a Alitta virens.</title>
        <authorList>
            <person name="Yang A.I."/>
            <person name="Shin N.-R."/>
        </authorList>
    </citation>
    <scope>NUCLEOTIDE SEQUENCE</scope>
    <source>
        <strain evidence="1">A2M4</strain>
    </source>
</reference>
<evidence type="ECO:0008006" key="3">
    <source>
        <dbReference type="Google" id="ProtNLM"/>
    </source>
</evidence>
<evidence type="ECO:0000313" key="1">
    <source>
        <dbReference type="EMBL" id="UZE95794.1"/>
    </source>
</evidence>
<name>A0ABY6N1B4_9ALTE</name>
<accession>A0ABY6N1B4</accession>
<dbReference type="EMBL" id="CP100390">
    <property type="protein sequence ID" value="UZE95794.1"/>
    <property type="molecule type" value="Genomic_DNA"/>
</dbReference>